<sequence>MTRLAILAALLLSALLSASNSTATSILERLHLSHPTPPFTAGSDLALLSQPKPLPRNINLNAFNPRREPGAFSCRQAALRPLPANPALQALHEEGLALTSPALWPNQRNWPRALQLWRQAADQGHWKAALMWLQTSYTGAGVQGPNGDFRVPPAPQETVVAYAEQLMRQGVADAFFWMGQFHKQGYGVKFSTDRAWAFWELAADLGSAKAQTKLASVLLIGNRELEAQFPGEWANRPLHYALLRCAHAQGYGAAGIQLGRSLDLDAQGGDLIAPYPDLPTQFRAALQILHDATKNGNEEAANYLFSSFSAGEPLVAAHIDAARAERYNRLGDALFTNPDLRFPNLDRVLPLPPAKLPPWDGKPESLINAAKALRPAPQPPAQPASAAPGRARIPAGHVLVLPPQYQAYAARALPGYGSVLALGSEAMGIQRAAVSGYYQASPRFADSPLRHHIARLPPLYFDADEPLRVSSVLTTVQADAEHDEVQWHYLGQARPAYVPPDHLSRAGLAHSLAQPATRTCAPSAVCPQSGVWQPQWRDPAHAASDHPLAALLDARFTGQAWRAQTFVAGGDPLPDPLAPWVEAGLDVSDAPERCWRLLWACERGFELSFAASPSQA</sequence>
<feature type="signal peptide" evidence="1">
    <location>
        <begin position="1"/>
        <end position="23"/>
    </location>
</feature>
<dbReference type="RefSeq" id="WP_394463415.1">
    <property type="nucleotide sequence ID" value="NZ_JBIGHZ010000009.1"/>
</dbReference>
<feature type="domain" description="DUF6396" evidence="2">
    <location>
        <begin position="316"/>
        <end position="370"/>
    </location>
</feature>
<comment type="caution">
    <text evidence="3">The sequence shown here is derived from an EMBL/GenBank/DDBJ whole genome shotgun (WGS) entry which is preliminary data.</text>
</comment>
<accession>A0ABW7FZN4</accession>
<dbReference type="EMBL" id="JBIGHZ010000009">
    <property type="protein sequence ID" value="MFG6449816.1"/>
    <property type="molecule type" value="Genomic_DNA"/>
</dbReference>
<evidence type="ECO:0000313" key="4">
    <source>
        <dbReference type="Proteomes" id="UP001606099"/>
    </source>
</evidence>
<gene>
    <name evidence="3" type="ORF">ACG0Z6_16490</name>
</gene>
<protein>
    <submittedName>
        <fullName evidence="3">Tetratricopeptide repeat protein</fullName>
    </submittedName>
</protein>
<name>A0ABW7FZN4_9BURK</name>
<dbReference type="InterPro" id="IPR011990">
    <property type="entry name" value="TPR-like_helical_dom_sf"/>
</dbReference>
<keyword evidence="1" id="KW-0732">Signal</keyword>
<proteinExistence type="predicted"/>
<keyword evidence="4" id="KW-1185">Reference proteome</keyword>
<dbReference type="InterPro" id="IPR045653">
    <property type="entry name" value="DUF6396"/>
</dbReference>
<feature type="chain" id="PRO_5045773636" evidence="1">
    <location>
        <begin position="24"/>
        <end position="616"/>
    </location>
</feature>
<evidence type="ECO:0000313" key="3">
    <source>
        <dbReference type="EMBL" id="MFG6449816.1"/>
    </source>
</evidence>
<dbReference type="Pfam" id="PF19933">
    <property type="entry name" value="DUF6396"/>
    <property type="match status" value="1"/>
</dbReference>
<reference evidence="3 4" key="1">
    <citation type="submission" date="2024-08" db="EMBL/GenBank/DDBJ databases">
        <authorList>
            <person name="Lu H."/>
        </authorList>
    </citation>
    <scope>NUCLEOTIDE SEQUENCE [LARGE SCALE GENOMIC DNA]</scope>
    <source>
        <strain evidence="3 4">BYS180W</strain>
    </source>
</reference>
<dbReference type="Gene3D" id="1.25.40.10">
    <property type="entry name" value="Tetratricopeptide repeat domain"/>
    <property type="match status" value="1"/>
</dbReference>
<evidence type="ECO:0000259" key="2">
    <source>
        <dbReference type="Pfam" id="PF19933"/>
    </source>
</evidence>
<dbReference type="SUPFAM" id="SSF81901">
    <property type="entry name" value="HCP-like"/>
    <property type="match status" value="1"/>
</dbReference>
<organism evidence="3 4">
    <name type="scientific">Roseateles rivi</name>
    <dbReference type="NCBI Taxonomy" id="3299028"/>
    <lineage>
        <taxon>Bacteria</taxon>
        <taxon>Pseudomonadati</taxon>
        <taxon>Pseudomonadota</taxon>
        <taxon>Betaproteobacteria</taxon>
        <taxon>Burkholderiales</taxon>
        <taxon>Sphaerotilaceae</taxon>
        <taxon>Roseateles</taxon>
    </lineage>
</organism>
<evidence type="ECO:0000256" key="1">
    <source>
        <dbReference type="SAM" id="SignalP"/>
    </source>
</evidence>
<dbReference type="Proteomes" id="UP001606099">
    <property type="component" value="Unassembled WGS sequence"/>
</dbReference>